<dbReference type="Pfam" id="PF01656">
    <property type="entry name" value="CbiA"/>
    <property type="match status" value="1"/>
</dbReference>
<dbReference type="PIRSF" id="PIRSF009320">
    <property type="entry name" value="Nuc_binding_HP_1000"/>
    <property type="match status" value="1"/>
</dbReference>
<dbReference type="AlphaFoldDB" id="A0AAJ1FUH8"/>
<dbReference type="CDD" id="cd02042">
    <property type="entry name" value="ParAB_family"/>
    <property type="match status" value="1"/>
</dbReference>
<dbReference type="InterPro" id="IPR002586">
    <property type="entry name" value="CobQ/CobB/MinD/ParA_Nub-bd_dom"/>
</dbReference>
<sequence>MAWIVGFISQKGGVGKSTMSRAFGREANAGGIVTKIADLDTEQATTTDWHRRRLSNGLPPACSVELFKTVSQALSVADKVDLLILDGPARASKGTTEIAKVADLVVQPTGASLDDLVPAIKVFHALVKEGVPRSKLVFSLSRVGTDAEEADARAYILEAGYDVLDGCLFEKPAYRKAMNAGLAVTETRYKGLNERADELIQALINKVGEQHG</sequence>
<reference evidence="2" key="1">
    <citation type="submission" date="2022-06" db="EMBL/GenBank/DDBJ databases">
        <title>Dynamics of rice microbiomes reveals core vertical transmitted seed endophytes.</title>
        <authorList>
            <person name="Liao K."/>
            <person name="Zhang X."/>
        </authorList>
    </citation>
    <scope>NUCLEOTIDE SEQUENCE</scope>
    <source>
        <strain evidence="2">JT1-17</strain>
    </source>
</reference>
<name>A0AAJ1FUH8_PANAN</name>
<evidence type="ECO:0000313" key="3">
    <source>
        <dbReference type="Proteomes" id="UP001208888"/>
    </source>
</evidence>
<evidence type="ECO:0000313" key="2">
    <source>
        <dbReference type="EMBL" id="MCW0345885.1"/>
    </source>
</evidence>
<dbReference type="Proteomes" id="UP001208888">
    <property type="component" value="Unassembled WGS sequence"/>
</dbReference>
<dbReference type="Gene3D" id="3.40.50.300">
    <property type="entry name" value="P-loop containing nucleotide triphosphate hydrolases"/>
    <property type="match status" value="1"/>
</dbReference>
<organism evidence="2 3">
    <name type="scientific">Pantoea ananas</name>
    <name type="common">Erwinia uredovora</name>
    <dbReference type="NCBI Taxonomy" id="553"/>
    <lineage>
        <taxon>Bacteria</taxon>
        <taxon>Pseudomonadati</taxon>
        <taxon>Pseudomonadota</taxon>
        <taxon>Gammaproteobacteria</taxon>
        <taxon>Enterobacterales</taxon>
        <taxon>Erwiniaceae</taxon>
        <taxon>Pantoea</taxon>
    </lineage>
</organism>
<dbReference type="EMBL" id="JANFVX010000020">
    <property type="protein sequence ID" value="MCW0345885.1"/>
    <property type="molecule type" value="Genomic_DNA"/>
</dbReference>
<feature type="domain" description="CobQ/CobB/MinD/ParA nucleotide binding" evidence="1">
    <location>
        <begin position="7"/>
        <end position="181"/>
    </location>
</feature>
<comment type="caution">
    <text evidence="2">The sequence shown here is derived from an EMBL/GenBank/DDBJ whole genome shotgun (WGS) entry which is preliminary data.</text>
</comment>
<accession>A0AAJ1FUH8</accession>
<evidence type="ECO:0000259" key="1">
    <source>
        <dbReference type="Pfam" id="PF01656"/>
    </source>
</evidence>
<dbReference type="InterPro" id="IPR027417">
    <property type="entry name" value="P-loop_NTPase"/>
</dbReference>
<proteinExistence type="predicted"/>
<dbReference type="RefSeq" id="WP_019104943.1">
    <property type="nucleotide sequence ID" value="NZ_CAEI01000026.1"/>
</dbReference>
<protein>
    <recommendedName>
        <fullName evidence="1">CobQ/CobB/MinD/ParA nucleotide binding domain-containing protein</fullName>
    </recommendedName>
</protein>
<gene>
    <name evidence="2" type="ORF">NB703_003978</name>
</gene>
<dbReference type="SUPFAM" id="SSF52540">
    <property type="entry name" value="P-loop containing nucleoside triphosphate hydrolases"/>
    <property type="match status" value="1"/>
</dbReference>